<dbReference type="Pfam" id="PF09852">
    <property type="entry name" value="DUF2079"/>
    <property type="match status" value="1"/>
</dbReference>
<dbReference type="EMBL" id="AOGY02000056">
    <property type="protein sequence ID" value="EMY69298.1"/>
    <property type="molecule type" value="Genomic_DNA"/>
</dbReference>
<keyword evidence="1" id="KW-0472">Membrane</keyword>
<dbReference type="Proteomes" id="UP000012227">
    <property type="component" value="Unassembled WGS sequence"/>
</dbReference>
<keyword evidence="1" id="KW-1133">Transmembrane helix</keyword>
<accession>N1W2N7</accession>
<feature type="transmembrane region" description="Helical" evidence="1">
    <location>
        <begin position="211"/>
        <end position="228"/>
    </location>
</feature>
<reference evidence="2 3" key="1">
    <citation type="submission" date="2013-03" db="EMBL/GenBank/DDBJ databases">
        <authorList>
            <person name="Harkins D.M."/>
            <person name="Durkin A.S."/>
            <person name="Brinkac L.M."/>
            <person name="Haft D.H."/>
            <person name="Selengut J.D."/>
            <person name="Sanka R."/>
            <person name="DePew J."/>
            <person name="Purushe J."/>
            <person name="Galloway R.L."/>
            <person name="Vinetz J.M."/>
            <person name="Sutton G.G."/>
            <person name="Nierman W.C."/>
            <person name="Fouts D.E."/>
        </authorList>
    </citation>
    <scope>NUCLEOTIDE SEQUENCE [LARGE SCALE GENOMIC DNA]</scope>
    <source>
        <strain evidence="2 3">Waz Holland</strain>
    </source>
</reference>
<gene>
    <name evidence="2" type="ORF">LEP1GSC199_4132</name>
</gene>
<name>N1W2N7_9LEPT</name>
<feature type="transmembrane region" description="Helical" evidence="1">
    <location>
        <begin position="65"/>
        <end position="86"/>
    </location>
</feature>
<feature type="transmembrane region" description="Helical" evidence="1">
    <location>
        <begin position="307"/>
        <end position="328"/>
    </location>
</feature>
<feature type="transmembrane region" description="Helical" evidence="1">
    <location>
        <begin position="155"/>
        <end position="175"/>
    </location>
</feature>
<protein>
    <submittedName>
        <fullName evidence="2">Membrane protein, PF09852 family</fullName>
    </submittedName>
</protein>
<feature type="transmembrane region" description="Helical" evidence="1">
    <location>
        <begin position="263"/>
        <end position="280"/>
    </location>
</feature>
<organism evidence="2 3">
    <name type="scientific">Leptospira vanthielii serovar Holland str. Waz Holland = ATCC 700522</name>
    <dbReference type="NCBI Taxonomy" id="1218591"/>
    <lineage>
        <taxon>Bacteria</taxon>
        <taxon>Pseudomonadati</taxon>
        <taxon>Spirochaetota</taxon>
        <taxon>Spirochaetia</taxon>
        <taxon>Leptospirales</taxon>
        <taxon>Leptospiraceae</taxon>
        <taxon>Leptospira</taxon>
    </lineage>
</organism>
<dbReference type="AlphaFoldDB" id="N1W2N7"/>
<keyword evidence="1" id="KW-0812">Transmembrane</keyword>
<dbReference type="RefSeq" id="WP_002984255.1">
    <property type="nucleotide sequence ID" value="NZ_AOGY02000056.1"/>
</dbReference>
<dbReference type="InterPro" id="IPR018650">
    <property type="entry name" value="STSV1_Orf64"/>
</dbReference>
<evidence type="ECO:0000313" key="2">
    <source>
        <dbReference type="EMBL" id="EMY69298.1"/>
    </source>
</evidence>
<proteinExistence type="predicted"/>
<feature type="transmembrane region" description="Helical" evidence="1">
    <location>
        <begin position="26"/>
        <end position="44"/>
    </location>
</feature>
<sequence length="610" mass="71370">MVYLFFLFSLVSPFLFISPKHFHAPFQKGVFLFLFVLTITHYWKEKKSKEESLIFGVISEKQITILPYLLCLSCIVFLLSSTYHAFHLTKAFADAFLFQDADYIGISDILLSIAKGDGFSSAYYSESGQGSYLPHHFAPGMFILSPFVSFIPNRWGLAVGVFFLYQLGTILWLLWAYRITKKNPKELGIKFIVFWVLLTNQLYLYRLGSSFHFEVLVLLFGFFFFYTWELRTKSENSPSHIRWIHYGILALSLVLYLIQKEDIGIYLLLFFLPVLIRFLYQNRILKKQIHKSQKDNQIYQDQKFPPYTLVFIVTILWLSFVFFVYPMFNGSSTSISWTKVLRQEYHVAFKQVTGFQKSFQIFMELMVSGGLGIFQMIPEVLGIGLIYATHLFSTRPWHHEVYTYYSYSLIPFVLYTGILWIQSEKKISTSFALLILTWLFWKNSLDHNFPLDTKIESPYANSEIREEIQSDLKETNALLLGEDKEPEKFLQKIQTAGSVGQIQYQTKNSPQTTNPHPTLNTIENNKKIFVFAQYNLSFFVTDKIKTYPIEQIKNATSICKMANLCYVVLAPEFTDEVLWPKSRVLVYRKQLEDQNGNFVWKGKQIEVWKL</sequence>
<comment type="caution">
    <text evidence="2">The sequence shown here is derived from an EMBL/GenBank/DDBJ whole genome shotgun (WGS) entry which is preliminary data.</text>
</comment>
<feature type="transmembrane region" description="Helical" evidence="1">
    <location>
        <begin position="240"/>
        <end position="257"/>
    </location>
</feature>
<feature type="transmembrane region" description="Helical" evidence="1">
    <location>
        <begin position="365"/>
        <end position="389"/>
    </location>
</feature>
<evidence type="ECO:0000256" key="1">
    <source>
        <dbReference type="SAM" id="Phobius"/>
    </source>
</evidence>
<feature type="transmembrane region" description="Helical" evidence="1">
    <location>
        <begin position="187"/>
        <end position="205"/>
    </location>
</feature>
<dbReference type="STRING" id="1218591.LEP1GSC199_4132"/>
<evidence type="ECO:0000313" key="3">
    <source>
        <dbReference type="Proteomes" id="UP000012227"/>
    </source>
</evidence>
<feature type="transmembrane region" description="Helical" evidence="1">
    <location>
        <begin position="401"/>
        <end position="421"/>
    </location>
</feature>